<evidence type="ECO:0000256" key="3">
    <source>
        <dbReference type="ARBA" id="ARBA00022630"/>
    </source>
</evidence>
<name>A0A3G3IIN9_9ARCH</name>
<feature type="domain" description="Nitroreductase" evidence="6">
    <location>
        <begin position="67"/>
        <end position="146"/>
    </location>
</feature>
<dbReference type="AlphaFoldDB" id="A0A3G3IIN9"/>
<evidence type="ECO:0000256" key="4">
    <source>
        <dbReference type="ARBA" id="ARBA00022643"/>
    </source>
</evidence>
<feature type="domain" description="Nitroreductase" evidence="6">
    <location>
        <begin position="7"/>
        <end position="63"/>
    </location>
</feature>
<dbReference type="GO" id="GO:0016491">
    <property type="term" value="F:oxidoreductase activity"/>
    <property type="evidence" value="ECO:0007669"/>
    <property type="project" value="UniProtKB-KW"/>
</dbReference>
<dbReference type="InterPro" id="IPR029479">
    <property type="entry name" value="Nitroreductase"/>
</dbReference>
<organism evidence="7 8">
    <name type="scientific">Methanomethylophilus alvi</name>
    <dbReference type="NCBI Taxonomy" id="1291540"/>
    <lineage>
        <taxon>Archaea</taxon>
        <taxon>Methanobacteriati</taxon>
        <taxon>Thermoplasmatota</taxon>
        <taxon>Thermoplasmata</taxon>
        <taxon>Methanomassiliicoccales</taxon>
        <taxon>Methanomethylophilaceae</taxon>
        <taxon>Methanomethylophilus</taxon>
    </lineage>
</organism>
<dbReference type="InterPro" id="IPR000415">
    <property type="entry name" value="Nitroreductase-like"/>
</dbReference>
<keyword evidence="4" id="KW-0288">FMN</keyword>
<dbReference type="EMBL" id="CP017686">
    <property type="protein sequence ID" value="AYQ55599.1"/>
    <property type="molecule type" value="Genomic_DNA"/>
</dbReference>
<dbReference type="GeneID" id="41322262"/>
<proteinExistence type="inferred from homology"/>
<evidence type="ECO:0000259" key="6">
    <source>
        <dbReference type="Pfam" id="PF00881"/>
    </source>
</evidence>
<reference evidence="7 8" key="1">
    <citation type="submission" date="2016-10" db="EMBL/GenBank/DDBJ databases">
        <title>Complete genome of the TMA-utilizing, human hosted archaeon Methanomethylophilus alvus Gen. nov, sp. nov., strain Mx-05, derived from a pure culture.</title>
        <authorList>
            <person name="Brugere J.-F."/>
            <person name="Ben Hania W."/>
            <person name="Chaudhary P.P."/>
            <person name="Gaci N."/>
            <person name="Borrel G."/>
            <person name="Cao Van Tuat L."/>
            <person name="Fardeau M.-L."/>
            <person name="Harris H.M.B."/>
            <person name="O'Toole P.W."/>
            <person name="Ollivier B."/>
        </authorList>
    </citation>
    <scope>NUCLEOTIDE SEQUENCE [LARGE SCALE GENOMIC DNA]</scope>
    <source>
        <strain evidence="7 8">Mx-05</strain>
    </source>
</reference>
<keyword evidence="5" id="KW-0560">Oxidoreductase</keyword>
<dbReference type="SUPFAM" id="SSF55469">
    <property type="entry name" value="FMN-dependent nitroreductase-like"/>
    <property type="match status" value="1"/>
</dbReference>
<dbReference type="RefSeq" id="WP_015505378.1">
    <property type="nucleotide sequence ID" value="NZ_CAYARL010000009.1"/>
</dbReference>
<gene>
    <name evidence="7" type="ORF">BKD89_07315</name>
</gene>
<evidence type="ECO:0000256" key="5">
    <source>
        <dbReference type="ARBA" id="ARBA00023002"/>
    </source>
</evidence>
<comment type="similarity">
    <text evidence="2">Belongs to the nitroreductase family.</text>
</comment>
<comment type="cofactor">
    <cofactor evidence="1">
        <name>FMN</name>
        <dbReference type="ChEBI" id="CHEBI:58210"/>
    </cofactor>
</comment>
<keyword evidence="3" id="KW-0285">Flavoprotein</keyword>
<protein>
    <recommendedName>
        <fullName evidence="6">Nitroreductase domain-containing protein</fullName>
    </recommendedName>
</protein>
<evidence type="ECO:0000313" key="8">
    <source>
        <dbReference type="Proteomes" id="UP000273278"/>
    </source>
</evidence>
<evidence type="ECO:0000256" key="1">
    <source>
        <dbReference type="ARBA" id="ARBA00001917"/>
    </source>
</evidence>
<dbReference type="PANTHER" id="PTHR43673:SF2">
    <property type="entry name" value="NITROREDUCTASE"/>
    <property type="match status" value="1"/>
</dbReference>
<sequence>MDVIEAIKTRRSVRLFSDRDIEQEKLDRIADAGRLAPTARNEQRCRAVFIKDRKTVENIAKACDRYSWVATAPVIIAIYADNDRKMMCGQSSKTVDCSIAMSFMMLEATELGLGSVWMGHFDADAVKKAIGVPEEYVLAAIMPVGYPADGGEPKEKLPREDFVRYI</sequence>
<dbReference type="PANTHER" id="PTHR43673">
    <property type="entry name" value="NAD(P)H NITROREDUCTASE YDGI-RELATED"/>
    <property type="match status" value="1"/>
</dbReference>
<evidence type="ECO:0000256" key="2">
    <source>
        <dbReference type="ARBA" id="ARBA00007118"/>
    </source>
</evidence>
<accession>A0A3G3IIN9</accession>
<dbReference type="OMA" id="GTCMLGW"/>
<dbReference type="Pfam" id="PF00881">
    <property type="entry name" value="Nitroreductase"/>
    <property type="match status" value="2"/>
</dbReference>
<dbReference type="Gene3D" id="3.40.109.10">
    <property type="entry name" value="NADH Oxidase"/>
    <property type="match status" value="1"/>
</dbReference>
<evidence type="ECO:0000313" key="7">
    <source>
        <dbReference type="EMBL" id="AYQ55599.1"/>
    </source>
</evidence>
<dbReference type="Proteomes" id="UP000273278">
    <property type="component" value="Chromosome"/>
</dbReference>